<evidence type="ECO:0000256" key="4">
    <source>
        <dbReference type="ARBA" id="ARBA00022679"/>
    </source>
</evidence>
<dbReference type="SMART" id="SM00387">
    <property type="entry name" value="HATPase_c"/>
    <property type="match status" value="1"/>
</dbReference>
<dbReference type="PROSITE" id="PS50109">
    <property type="entry name" value="HIS_KIN"/>
    <property type="match status" value="1"/>
</dbReference>
<dbReference type="EMBL" id="AOIN01000084">
    <property type="protein sequence ID" value="ELY96511.1"/>
    <property type="molecule type" value="Genomic_DNA"/>
</dbReference>
<organism evidence="8 9">
    <name type="scientific">Natrialba chahannaoensis JCM 10990</name>
    <dbReference type="NCBI Taxonomy" id="1227492"/>
    <lineage>
        <taxon>Archaea</taxon>
        <taxon>Methanobacteriati</taxon>
        <taxon>Methanobacteriota</taxon>
        <taxon>Stenosarchaea group</taxon>
        <taxon>Halobacteria</taxon>
        <taxon>Halobacteriales</taxon>
        <taxon>Natrialbaceae</taxon>
        <taxon>Natrialba</taxon>
    </lineage>
</organism>
<dbReference type="PANTHER" id="PTHR43711">
    <property type="entry name" value="TWO-COMPONENT HISTIDINE KINASE"/>
    <property type="match status" value="1"/>
</dbReference>
<keyword evidence="3" id="KW-0597">Phosphoprotein</keyword>
<keyword evidence="4" id="KW-0808">Transferase</keyword>
<sequence length="227" mass="24476">MSDTLQTIQGWTELSEQTGDTSHLDRVYPAIDRMQQLIEDVLAVAKSGRVLGTLEPVSLAECAQNAWALADTNALEPGEVQGLGEVSESGEQSERKDGTDTTHELVVDTDVVVRANPERLQALFENLFRNAITHGAGDETRSVTVSVETRRDARATPIGFAVEDDGVGIPADERDEIFEVGYTTSSDGTGFGLSIVEPITVAHGWSIDVVTADPHGTRFEVADVDCY</sequence>
<comment type="caution">
    <text evidence="8">The sequence shown here is derived from an EMBL/GenBank/DDBJ whole genome shotgun (WGS) entry which is preliminary data.</text>
</comment>
<dbReference type="CDD" id="cd00082">
    <property type="entry name" value="HisKA"/>
    <property type="match status" value="1"/>
</dbReference>
<evidence type="ECO:0000256" key="2">
    <source>
        <dbReference type="ARBA" id="ARBA00012438"/>
    </source>
</evidence>
<accession>M0ADQ7</accession>
<evidence type="ECO:0000256" key="3">
    <source>
        <dbReference type="ARBA" id="ARBA00022553"/>
    </source>
</evidence>
<dbReference type="InterPro" id="IPR003661">
    <property type="entry name" value="HisK_dim/P_dom"/>
</dbReference>
<dbReference type="STRING" id="1227492.C482_15968"/>
<dbReference type="InterPro" id="IPR005467">
    <property type="entry name" value="His_kinase_dom"/>
</dbReference>
<dbReference type="AlphaFoldDB" id="M0ADQ7"/>
<feature type="domain" description="Histidine kinase" evidence="7">
    <location>
        <begin position="1"/>
        <end position="221"/>
    </location>
</feature>
<evidence type="ECO:0000256" key="1">
    <source>
        <dbReference type="ARBA" id="ARBA00000085"/>
    </source>
</evidence>
<evidence type="ECO:0000256" key="5">
    <source>
        <dbReference type="ARBA" id="ARBA00022777"/>
    </source>
</evidence>
<dbReference type="InterPro" id="IPR003594">
    <property type="entry name" value="HATPase_dom"/>
</dbReference>
<dbReference type="Gene3D" id="3.30.565.10">
    <property type="entry name" value="Histidine kinase-like ATPase, C-terminal domain"/>
    <property type="match status" value="1"/>
</dbReference>
<dbReference type="InterPro" id="IPR004358">
    <property type="entry name" value="Sig_transdc_His_kin-like_C"/>
</dbReference>
<dbReference type="Pfam" id="PF02518">
    <property type="entry name" value="HATPase_c"/>
    <property type="match status" value="1"/>
</dbReference>
<name>M0ADQ7_9EURY</name>
<protein>
    <recommendedName>
        <fullName evidence="2">histidine kinase</fullName>
        <ecNumber evidence="2">2.7.13.3</ecNumber>
    </recommendedName>
</protein>
<dbReference type="SUPFAM" id="SSF55874">
    <property type="entry name" value="ATPase domain of HSP90 chaperone/DNA topoisomerase II/histidine kinase"/>
    <property type="match status" value="1"/>
</dbReference>
<dbReference type="OrthoDB" id="8127at2157"/>
<evidence type="ECO:0000313" key="9">
    <source>
        <dbReference type="Proteomes" id="UP000011693"/>
    </source>
</evidence>
<evidence type="ECO:0000313" key="8">
    <source>
        <dbReference type="EMBL" id="ELY96511.1"/>
    </source>
</evidence>
<dbReference type="EC" id="2.7.13.3" evidence="2"/>
<proteinExistence type="predicted"/>
<dbReference type="InterPro" id="IPR036890">
    <property type="entry name" value="HATPase_C_sf"/>
</dbReference>
<dbReference type="InterPro" id="IPR050736">
    <property type="entry name" value="Sensor_HK_Regulatory"/>
</dbReference>
<dbReference type="PATRIC" id="fig|1227492.4.peg.3173"/>
<keyword evidence="9" id="KW-1185">Reference proteome</keyword>
<evidence type="ECO:0000259" key="7">
    <source>
        <dbReference type="PROSITE" id="PS50109"/>
    </source>
</evidence>
<dbReference type="CDD" id="cd00075">
    <property type="entry name" value="HATPase"/>
    <property type="match status" value="1"/>
</dbReference>
<dbReference type="PANTHER" id="PTHR43711:SF1">
    <property type="entry name" value="HISTIDINE KINASE 1"/>
    <property type="match status" value="1"/>
</dbReference>
<reference evidence="8 9" key="1">
    <citation type="journal article" date="2014" name="PLoS Genet.">
        <title>Phylogenetically driven sequencing of extremely halophilic archaea reveals strategies for static and dynamic osmo-response.</title>
        <authorList>
            <person name="Becker E.A."/>
            <person name="Seitzer P.M."/>
            <person name="Tritt A."/>
            <person name="Larsen D."/>
            <person name="Krusor M."/>
            <person name="Yao A.I."/>
            <person name="Wu D."/>
            <person name="Madern D."/>
            <person name="Eisen J.A."/>
            <person name="Darling A.E."/>
            <person name="Facciotti M.T."/>
        </authorList>
    </citation>
    <scope>NUCLEOTIDE SEQUENCE [LARGE SCALE GENOMIC DNA]</scope>
    <source>
        <strain evidence="8 9">JCM 10990</strain>
    </source>
</reference>
<dbReference type="RefSeq" id="WP_006168681.1">
    <property type="nucleotide sequence ID" value="NZ_AOIN01000084.1"/>
</dbReference>
<gene>
    <name evidence="8" type="ORF">C482_15968</name>
</gene>
<keyword evidence="5 8" id="KW-0418">Kinase</keyword>
<evidence type="ECO:0000256" key="6">
    <source>
        <dbReference type="ARBA" id="ARBA00023012"/>
    </source>
</evidence>
<dbReference type="GO" id="GO:0000155">
    <property type="term" value="F:phosphorelay sensor kinase activity"/>
    <property type="evidence" value="ECO:0007669"/>
    <property type="project" value="InterPro"/>
</dbReference>
<keyword evidence="6" id="KW-0902">Two-component regulatory system</keyword>
<comment type="catalytic activity">
    <reaction evidence="1">
        <text>ATP + protein L-histidine = ADP + protein N-phospho-L-histidine.</text>
        <dbReference type="EC" id="2.7.13.3"/>
    </reaction>
</comment>
<dbReference type="PRINTS" id="PR00344">
    <property type="entry name" value="BCTRLSENSOR"/>
</dbReference>
<dbReference type="Proteomes" id="UP000011693">
    <property type="component" value="Unassembled WGS sequence"/>
</dbReference>